<sequence>MVVDKLEYYKRREAYSSFQSFQTMKSLPSFASLAISIALSGSALGQSPIWGQCGGIGWCKLLEII</sequence>
<accession>A0A9P5Q0V4</accession>
<comment type="caution">
    <text evidence="1">The sequence shown here is derived from an EMBL/GenBank/DDBJ whole genome shotgun (WGS) entry which is preliminary data.</text>
</comment>
<keyword evidence="2" id="KW-1185">Reference proteome</keyword>
<reference evidence="1" key="1">
    <citation type="submission" date="2020-11" db="EMBL/GenBank/DDBJ databases">
        <authorList>
            <consortium name="DOE Joint Genome Institute"/>
            <person name="Ahrendt S."/>
            <person name="Riley R."/>
            <person name="Andreopoulos W."/>
            <person name="Labutti K."/>
            <person name="Pangilinan J."/>
            <person name="Ruiz-Duenas F.J."/>
            <person name="Barrasa J.M."/>
            <person name="Sanchez-Garcia M."/>
            <person name="Camarero S."/>
            <person name="Miyauchi S."/>
            <person name="Serrano A."/>
            <person name="Linde D."/>
            <person name="Babiker R."/>
            <person name="Drula E."/>
            <person name="Ayuso-Fernandez I."/>
            <person name="Pacheco R."/>
            <person name="Padilla G."/>
            <person name="Ferreira P."/>
            <person name="Barriuso J."/>
            <person name="Kellner H."/>
            <person name="Castanera R."/>
            <person name="Alfaro M."/>
            <person name="Ramirez L."/>
            <person name="Pisabarro A.G."/>
            <person name="Kuo A."/>
            <person name="Tritt A."/>
            <person name="Lipzen A."/>
            <person name="He G."/>
            <person name="Yan M."/>
            <person name="Ng V."/>
            <person name="Cullen D."/>
            <person name="Martin F."/>
            <person name="Rosso M.-N."/>
            <person name="Henrissat B."/>
            <person name="Hibbett D."/>
            <person name="Martinez A.T."/>
            <person name="Grigoriev I.V."/>
        </authorList>
    </citation>
    <scope>NUCLEOTIDE SEQUENCE</scope>
    <source>
        <strain evidence="1">AH 40177</strain>
    </source>
</reference>
<evidence type="ECO:0000313" key="1">
    <source>
        <dbReference type="EMBL" id="KAF9073448.1"/>
    </source>
</evidence>
<name>A0A9P5Q0V4_9AGAR</name>
<dbReference type="AlphaFoldDB" id="A0A9P5Q0V4"/>
<dbReference type="Proteomes" id="UP000772434">
    <property type="component" value="Unassembled WGS sequence"/>
</dbReference>
<proteinExistence type="predicted"/>
<evidence type="ECO:0000313" key="2">
    <source>
        <dbReference type="Proteomes" id="UP000772434"/>
    </source>
</evidence>
<organism evidence="1 2">
    <name type="scientific">Rhodocollybia butyracea</name>
    <dbReference type="NCBI Taxonomy" id="206335"/>
    <lineage>
        <taxon>Eukaryota</taxon>
        <taxon>Fungi</taxon>
        <taxon>Dikarya</taxon>
        <taxon>Basidiomycota</taxon>
        <taxon>Agaricomycotina</taxon>
        <taxon>Agaricomycetes</taxon>
        <taxon>Agaricomycetidae</taxon>
        <taxon>Agaricales</taxon>
        <taxon>Marasmiineae</taxon>
        <taxon>Omphalotaceae</taxon>
        <taxon>Rhodocollybia</taxon>
    </lineage>
</organism>
<protein>
    <submittedName>
        <fullName evidence="1">Uncharacterized protein</fullName>
    </submittedName>
</protein>
<gene>
    <name evidence="1" type="ORF">BDP27DRAFT_1318917</name>
</gene>
<dbReference type="EMBL" id="JADNRY010000018">
    <property type="protein sequence ID" value="KAF9073448.1"/>
    <property type="molecule type" value="Genomic_DNA"/>
</dbReference>